<dbReference type="Proteomes" id="UP001501747">
    <property type="component" value="Unassembled WGS sequence"/>
</dbReference>
<feature type="domain" description="Cyanobacterial TRADD-N associated 2 transmembrane" evidence="3">
    <location>
        <begin position="153"/>
        <end position="212"/>
    </location>
</feature>
<feature type="transmembrane region" description="Helical" evidence="2">
    <location>
        <begin position="195"/>
        <end position="215"/>
    </location>
</feature>
<dbReference type="EMBL" id="BAABAL010000019">
    <property type="protein sequence ID" value="GAA4028895.1"/>
    <property type="molecule type" value="Genomic_DNA"/>
</dbReference>
<feature type="region of interest" description="Disordered" evidence="1">
    <location>
        <begin position="278"/>
        <end position="309"/>
    </location>
</feature>
<evidence type="ECO:0000313" key="4">
    <source>
        <dbReference type="EMBL" id="GAA4028895.1"/>
    </source>
</evidence>
<dbReference type="Pfam" id="PF20712">
    <property type="entry name" value="CyanoTRADDas_TM"/>
    <property type="match status" value="1"/>
</dbReference>
<feature type="transmembrane region" description="Helical" evidence="2">
    <location>
        <begin position="59"/>
        <end position="80"/>
    </location>
</feature>
<evidence type="ECO:0000256" key="2">
    <source>
        <dbReference type="SAM" id="Phobius"/>
    </source>
</evidence>
<dbReference type="InterPro" id="IPR048567">
    <property type="entry name" value="CyanoTRADDas_TM"/>
</dbReference>
<organism evidence="4 5">
    <name type="scientific">Allokutzneria multivorans</name>
    <dbReference type="NCBI Taxonomy" id="1142134"/>
    <lineage>
        <taxon>Bacteria</taxon>
        <taxon>Bacillati</taxon>
        <taxon>Actinomycetota</taxon>
        <taxon>Actinomycetes</taxon>
        <taxon>Pseudonocardiales</taxon>
        <taxon>Pseudonocardiaceae</taxon>
        <taxon>Allokutzneria</taxon>
    </lineage>
</organism>
<gene>
    <name evidence="4" type="ORF">GCM10022247_62430</name>
</gene>
<keyword evidence="2" id="KW-1133">Transmembrane helix</keyword>
<evidence type="ECO:0000313" key="5">
    <source>
        <dbReference type="Proteomes" id="UP001501747"/>
    </source>
</evidence>
<proteinExistence type="predicted"/>
<keyword evidence="5" id="KW-1185">Reference proteome</keyword>
<keyword evidence="2" id="KW-0472">Membrane</keyword>
<feature type="transmembrane region" description="Helical" evidence="2">
    <location>
        <begin position="161"/>
        <end position="183"/>
    </location>
</feature>
<name>A0ABP7TP16_9PSEU</name>
<sequence length="309" mass="32888">MGTQPLGRGRGGGGYGAAGVESLTSDGLSTEKAITSTERLTTLAYVRAMAAADDATGDLVAILGTATAAVAVAIIGYAVWRVRRSALDDGERSLLDGMRMTAQAQDLKQKANRKQRELAEDPNTDQGWLGLLADKAEVTAKQVDEHLQRQHAALTRARTSFWASTAAGAVGLVLVFLGLFLAIDDDPNSGMVTALAGAVPSVLAGLLYVISALAAREAADQFEKLCVNVRRTELIRETLRLSTQLADPWRRERVHAVVALQTVFPDASPAEVIRLLGEHHDELPTPPPPRPAEPEAETSLELSDREPAG</sequence>
<comment type="caution">
    <text evidence="4">The sequence shown here is derived from an EMBL/GenBank/DDBJ whole genome shotgun (WGS) entry which is preliminary data.</text>
</comment>
<protein>
    <recommendedName>
        <fullName evidence="3">Cyanobacterial TRADD-N associated 2 transmembrane domain-containing protein</fullName>
    </recommendedName>
</protein>
<reference evidence="5" key="1">
    <citation type="journal article" date="2019" name="Int. J. Syst. Evol. Microbiol.">
        <title>The Global Catalogue of Microorganisms (GCM) 10K type strain sequencing project: providing services to taxonomists for standard genome sequencing and annotation.</title>
        <authorList>
            <consortium name="The Broad Institute Genomics Platform"/>
            <consortium name="The Broad Institute Genome Sequencing Center for Infectious Disease"/>
            <person name="Wu L."/>
            <person name="Ma J."/>
        </authorList>
    </citation>
    <scope>NUCLEOTIDE SEQUENCE [LARGE SCALE GENOMIC DNA]</scope>
    <source>
        <strain evidence="5">JCM 17342</strain>
    </source>
</reference>
<evidence type="ECO:0000259" key="3">
    <source>
        <dbReference type="Pfam" id="PF20712"/>
    </source>
</evidence>
<accession>A0ABP7TP16</accession>
<evidence type="ECO:0000256" key="1">
    <source>
        <dbReference type="SAM" id="MobiDB-lite"/>
    </source>
</evidence>
<keyword evidence="2" id="KW-0812">Transmembrane</keyword>